<gene>
    <name evidence="4" type="ORF">KC909_03845</name>
</gene>
<dbReference type="GO" id="GO:0004807">
    <property type="term" value="F:triose-phosphate isomerase activity"/>
    <property type="evidence" value="ECO:0007669"/>
    <property type="project" value="UniProtKB-EC"/>
</dbReference>
<dbReference type="EC" id="5.3.1.1" evidence="3"/>
<name>A0A955RJ68_9BACT</name>
<dbReference type="EMBL" id="JAGQLK010000075">
    <property type="protein sequence ID" value="MCA9383473.1"/>
    <property type="molecule type" value="Genomic_DNA"/>
</dbReference>
<dbReference type="GO" id="GO:0019563">
    <property type="term" value="P:glycerol catabolic process"/>
    <property type="evidence" value="ECO:0007669"/>
    <property type="project" value="TreeGrafter"/>
</dbReference>
<dbReference type="AlphaFoldDB" id="A0A955RJ68"/>
<comment type="catalytic activity">
    <reaction evidence="3">
        <text>D-glyceraldehyde 3-phosphate = dihydroxyacetone phosphate</text>
        <dbReference type="Rhea" id="RHEA:18585"/>
        <dbReference type="ChEBI" id="CHEBI:57642"/>
        <dbReference type="ChEBI" id="CHEBI:59776"/>
        <dbReference type="EC" id="5.3.1.1"/>
    </reaction>
</comment>
<dbReference type="Pfam" id="PF00121">
    <property type="entry name" value="TIM"/>
    <property type="match status" value="1"/>
</dbReference>
<dbReference type="GO" id="GO:0006096">
    <property type="term" value="P:glycolytic process"/>
    <property type="evidence" value="ECO:0007669"/>
    <property type="project" value="UniProtKB-KW"/>
</dbReference>
<dbReference type="InterPro" id="IPR013785">
    <property type="entry name" value="Aldolase_TIM"/>
</dbReference>
<evidence type="ECO:0000256" key="1">
    <source>
        <dbReference type="ARBA" id="ARBA00007422"/>
    </source>
</evidence>
<reference evidence="4" key="2">
    <citation type="journal article" date="2021" name="Microbiome">
        <title>Successional dynamics and alternative stable states in a saline activated sludge microbial community over 9 years.</title>
        <authorList>
            <person name="Wang Y."/>
            <person name="Ye J."/>
            <person name="Ju F."/>
            <person name="Liu L."/>
            <person name="Boyd J.A."/>
            <person name="Deng Y."/>
            <person name="Parks D.H."/>
            <person name="Jiang X."/>
            <person name="Yin X."/>
            <person name="Woodcroft B.J."/>
            <person name="Tyson G.W."/>
            <person name="Hugenholtz P."/>
            <person name="Polz M.F."/>
            <person name="Zhang T."/>
        </authorList>
    </citation>
    <scope>NUCLEOTIDE SEQUENCE</scope>
    <source>
        <strain evidence="4">HKST-UBA14</strain>
    </source>
</reference>
<dbReference type="GO" id="GO:0046166">
    <property type="term" value="P:glyceraldehyde-3-phosphate biosynthetic process"/>
    <property type="evidence" value="ECO:0007669"/>
    <property type="project" value="TreeGrafter"/>
</dbReference>
<keyword evidence="3" id="KW-0312">Gluconeogenesis</keyword>
<dbReference type="Proteomes" id="UP000783287">
    <property type="component" value="Unassembled WGS sequence"/>
</dbReference>
<dbReference type="InterPro" id="IPR035990">
    <property type="entry name" value="TIM_sf"/>
</dbReference>
<evidence type="ECO:0000256" key="3">
    <source>
        <dbReference type="RuleBase" id="RU363013"/>
    </source>
</evidence>
<comment type="subunit">
    <text evidence="3">Homodimer.</text>
</comment>
<dbReference type="Gene3D" id="3.20.20.70">
    <property type="entry name" value="Aldolase class I"/>
    <property type="match status" value="1"/>
</dbReference>
<comment type="subcellular location">
    <subcellularLocation>
        <location evidence="3">Cytoplasm</location>
    </subcellularLocation>
</comment>
<accession>A0A955RJ68</accession>
<dbReference type="PROSITE" id="PS51440">
    <property type="entry name" value="TIM_2"/>
    <property type="match status" value="1"/>
</dbReference>
<keyword evidence="2 3" id="KW-0413">Isomerase</keyword>
<reference evidence="4" key="1">
    <citation type="submission" date="2020-04" db="EMBL/GenBank/DDBJ databases">
        <authorList>
            <person name="Zhang T."/>
        </authorList>
    </citation>
    <scope>NUCLEOTIDE SEQUENCE</scope>
    <source>
        <strain evidence="4">HKST-UBA14</strain>
    </source>
</reference>
<dbReference type="GO" id="GO:0006094">
    <property type="term" value="P:gluconeogenesis"/>
    <property type="evidence" value="ECO:0007669"/>
    <property type="project" value="UniProtKB-KW"/>
</dbReference>
<comment type="caution">
    <text evidence="4">The sequence shown here is derived from an EMBL/GenBank/DDBJ whole genome shotgun (WGS) entry which is preliminary data.</text>
</comment>
<comment type="pathway">
    <text evidence="3">Carbohydrate degradation; glycolysis; D-glyceraldehyde 3-phosphate from glycerone phosphate: step 1/1.</text>
</comment>
<comment type="pathway">
    <text evidence="3">Carbohydrate biosynthesis; gluconeogenesis.</text>
</comment>
<dbReference type="GO" id="GO:0005829">
    <property type="term" value="C:cytosol"/>
    <property type="evidence" value="ECO:0007669"/>
    <property type="project" value="TreeGrafter"/>
</dbReference>
<dbReference type="InterPro" id="IPR000652">
    <property type="entry name" value="Triosephosphate_isomerase"/>
</dbReference>
<organism evidence="4 5">
    <name type="scientific">Candidatus Dojkabacteria bacterium</name>
    <dbReference type="NCBI Taxonomy" id="2099670"/>
    <lineage>
        <taxon>Bacteria</taxon>
        <taxon>Candidatus Dojkabacteria</taxon>
    </lineage>
</organism>
<keyword evidence="3" id="KW-0324">Glycolysis</keyword>
<dbReference type="PANTHER" id="PTHR21139">
    <property type="entry name" value="TRIOSEPHOSPHATE ISOMERASE"/>
    <property type="match status" value="1"/>
</dbReference>
<evidence type="ECO:0000256" key="2">
    <source>
        <dbReference type="ARBA" id="ARBA00023235"/>
    </source>
</evidence>
<dbReference type="SUPFAM" id="SSF51351">
    <property type="entry name" value="Triosephosphate isomerase (TIM)"/>
    <property type="match status" value="1"/>
</dbReference>
<evidence type="ECO:0000313" key="4">
    <source>
        <dbReference type="EMBL" id="MCA9383473.1"/>
    </source>
</evidence>
<sequence length="256" mass="28238">MTDLPIIVANWKMSLGYQDTISLIKKYISLSLSTTNCRLIISPSSFVLSEAFKLVQDAELGIAAQDCSMYEGLGAYTGEISAEQLASLGIHSILLGHSERREYLQESTKAINNKLKLALQSGLEVYLFITESAEDNLHNGSTEQLVHQLNTILFGIAADKYNVENIHLVYEPAWAISTSLGHHNPNPDLVNERASFIKGYFSRHCMIDGEKIKVLYGGSVNSDNCNSYITLSDIDGLLVGSSSIDIMEMKKIITKL</sequence>
<protein>
    <recommendedName>
        <fullName evidence="3">Triosephosphate isomerase</fullName>
        <ecNumber evidence="3">5.3.1.1</ecNumber>
    </recommendedName>
</protein>
<dbReference type="CDD" id="cd00311">
    <property type="entry name" value="TIM"/>
    <property type="match status" value="1"/>
</dbReference>
<evidence type="ECO:0000313" key="5">
    <source>
        <dbReference type="Proteomes" id="UP000783287"/>
    </source>
</evidence>
<dbReference type="PANTHER" id="PTHR21139:SF42">
    <property type="entry name" value="TRIOSEPHOSPHATE ISOMERASE"/>
    <property type="match status" value="1"/>
</dbReference>
<proteinExistence type="inferred from homology"/>
<keyword evidence="3" id="KW-0963">Cytoplasm</keyword>
<comment type="similarity">
    <text evidence="1 3">Belongs to the triosephosphate isomerase family.</text>
</comment>